<protein>
    <submittedName>
        <fullName evidence="2">Uncharacterized protein</fullName>
    </submittedName>
</protein>
<evidence type="ECO:0000313" key="2">
    <source>
        <dbReference type="EMBL" id="MVT07999.1"/>
    </source>
</evidence>
<evidence type="ECO:0000256" key="1">
    <source>
        <dbReference type="SAM" id="Phobius"/>
    </source>
</evidence>
<comment type="caution">
    <text evidence="2">The sequence shown here is derived from an EMBL/GenBank/DDBJ whole genome shotgun (WGS) entry which is preliminary data.</text>
</comment>
<feature type="transmembrane region" description="Helical" evidence="1">
    <location>
        <begin position="47"/>
        <end position="66"/>
    </location>
</feature>
<keyword evidence="1" id="KW-0472">Membrane</keyword>
<dbReference type="RefSeq" id="WP_157305419.1">
    <property type="nucleotide sequence ID" value="NZ_WRXN01000002.1"/>
</dbReference>
<keyword evidence="1" id="KW-0812">Transmembrane</keyword>
<dbReference type="Proteomes" id="UP000461730">
    <property type="component" value="Unassembled WGS sequence"/>
</dbReference>
<sequence length="158" mass="17603">MQQSFKYFEQEGSVFFLKGQKVYYYSLSLLAFAAAIALFLSGLNQGARFVAAIFAFVGCIGILRSTGKASFDVASRQIVIKATAFSSEKVYSFTSFDHFLISKMSAAFIPLNVSAIMILEESGREKRIMLRQGLFFTKPMQRLTDELGEIMGLSTDTH</sequence>
<reference evidence="2 3" key="1">
    <citation type="submission" date="2019-12" db="EMBL/GenBank/DDBJ databases">
        <title>Chitinophaga sp. strain ysch24 (GDMCC 1.1355), whole genome shotgun sequence.</title>
        <authorList>
            <person name="Zhang X."/>
        </authorList>
    </citation>
    <scope>NUCLEOTIDE SEQUENCE [LARGE SCALE GENOMIC DNA]</scope>
    <source>
        <strain evidence="3">ysch24</strain>
    </source>
</reference>
<gene>
    <name evidence="2" type="ORF">GO493_06975</name>
</gene>
<evidence type="ECO:0000313" key="3">
    <source>
        <dbReference type="Proteomes" id="UP000461730"/>
    </source>
</evidence>
<proteinExistence type="predicted"/>
<keyword evidence="3" id="KW-1185">Reference proteome</keyword>
<dbReference type="EMBL" id="WRXN01000002">
    <property type="protein sequence ID" value="MVT07999.1"/>
    <property type="molecule type" value="Genomic_DNA"/>
</dbReference>
<name>A0A7K1U0V9_9BACT</name>
<feature type="transmembrane region" description="Helical" evidence="1">
    <location>
        <begin position="22"/>
        <end position="40"/>
    </location>
</feature>
<organism evidence="2 3">
    <name type="scientific">Chitinophaga tropicalis</name>
    <dbReference type="NCBI Taxonomy" id="2683588"/>
    <lineage>
        <taxon>Bacteria</taxon>
        <taxon>Pseudomonadati</taxon>
        <taxon>Bacteroidota</taxon>
        <taxon>Chitinophagia</taxon>
        <taxon>Chitinophagales</taxon>
        <taxon>Chitinophagaceae</taxon>
        <taxon>Chitinophaga</taxon>
    </lineage>
</organism>
<keyword evidence="1" id="KW-1133">Transmembrane helix</keyword>
<dbReference type="AlphaFoldDB" id="A0A7K1U0V9"/>
<accession>A0A7K1U0V9</accession>